<dbReference type="AlphaFoldDB" id="A0A061S781"/>
<sequence length="115" mass="11971">GVPLAVQCRLWAAACAVEVLNRWANMNWVPVRSGIGHEPAAAVAEQHVASFRQVRSKVFELVAGALAYFAEAGIDAEGTVDISCKGLKTSIPTGDALCDIVLTQLPLAGCPSGVP</sequence>
<dbReference type="EMBL" id="GBEZ01004170">
    <property type="protein sequence ID" value="JAC81027.1"/>
    <property type="molecule type" value="Transcribed_RNA"/>
</dbReference>
<protein>
    <submittedName>
        <fullName evidence="1">Uncharacterized protein</fullName>
    </submittedName>
</protein>
<feature type="non-terminal residue" evidence="1">
    <location>
        <position position="115"/>
    </location>
</feature>
<gene>
    <name evidence="1" type="ORF">TSPGSL018_8858</name>
</gene>
<reference evidence="1" key="1">
    <citation type="submission" date="2014-05" db="EMBL/GenBank/DDBJ databases">
        <title>The transcriptome of the halophilic microalga Tetraselmis sp. GSL018 isolated from the Great Salt Lake, Utah.</title>
        <authorList>
            <person name="Jinkerson R.E."/>
            <person name="D'Adamo S."/>
            <person name="Posewitz M.C."/>
        </authorList>
    </citation>
    <scope>NUCLEOTIDE SEQUENCE</scope>
    <source>
        <strain evidence="1">GSL018</strain>
    </source>
</reference>
<name>A0A061S781_9CHLO</name>
<proteinExistence type="predicted"/>
<accession>A0A061S781</accession>
<feature type="non-terminal residue" evidence="1">
    <location>
        <position position="1"/>
    </location>
</feature>
<evidence type="ECO:0000313" key="1">
    <source>
        <dbReference type="EMBL" id="JAC81027.1"/>
    </source>
</evidence>
<organism evidence="1">
    <name type="scientific">Tetraselmis sp. GSL018</name>
    <dbReference type="NCBI Taxonomy" id="582737"/>
    <lineage>
        <taxon>Eukaryota</taxon>
        <taxon>Viridiplantae</taxon>
        <taxon>Chlorophyta</taxon>
        <taxon>core chlorophytes</taxon>
        <taxon>Chlorodendrophyceae</taxon>
        <taxon>Chlorodendrales</taxon>
        <taxon>Chlorodendraceae</taxon>
        <taxon>Tetraselmis</taxon>
    </lineage>
</organism>